<evidence type="ECO:0000256" key="1">
    <source>
        <dbReference type="SAM" id="MobiDB-lite"/>
    </source>
</evidence>
<dbReference type="RefSeq" id="WP_349804984.1">
    <property type="nucleotide sequence ID" value="NZ_JBEGDP010000015.1"/>
</dbReference>
<evidence type="ECO:0000256" key="2">
    <source>
        <dbReference type="SAM" id="Phobius"/>
    </source>
</evidence>
<keyword evidence="2" id="KW-0812">Transmembrane</keyword>
<gene>
    <name evidence="5" type="ORF">V6R90_13645</name>
</gene>
<name>A0ABV1P0N8_9ACTN</name>
<feature type="domain" description="DUF4349" evidence="4">
    <location>
        <begin position="84"/>
        <end position="293"/>
    </location>
</feature>
<dbReference type="PROSITE" id="PS51257">
    <property type="entry name" value="PROKAR_LIPOPROTEIN"/>
    <property type="match status" value="1"/>
</dbReference>
<keyword evidence="3" id="KW-0732">Signal</keyword>
<accession>A0ABV1P0N8</accession>
<evidence type="ECO:0000259" key="4">
    <source>
        <dbReference type="Pfam" id="PF14257"/>
    </source>
</evidence>
<dbReference type="InterPro" id="IPR025645">
    <property type="entry name" value="DUF4349"/>
</dbReference>
<feature type="signal peptide" evidence="3">
    <location>
        <begin position="1"/>
        <end position="28"/>
    </location>
</feature>
<keyword evidence="2" id="KW-1133">Transmembrane helix</keyword>
<evidence type="ECO:0000313" key="6">
    <source>
        <dbReference type="Proteomes" id="UP001482520"/>
    </source>
</evidence>
<feature type="region of interest" description="Disordered" evidence="1">
    <location>
        <begin position="30"/>
        <end position="67"/>
    </location>
</feature>
<evidence type="ECO:0000313" key="5">
    <source>
        <dbReference type="EMBL" id="MEQ7848325.1"/>
    </source>
</evidence>
<feature type="transmembrane region" description="Helical" evidence="2">
    <location>
        <begin position="277"/>
        <end position="299"/>
    </location>
</feature>
<feature type="chain" id="PRO_5046042817" evidence="3">
    <location>
        <begin position="29"/>
        <end position="311"/>
    </location>
</feature>
<dbReference type="EMBL" id="JBEGDP010000015">
    <property type="protein sequence ID" value="MEQ7848325.1"/>
    <property type="molecule type" value="Genomic_DNA"/>
</dbReference>
<dbReference type="Pfam" id="PF14257">
    <property type="entry name" value="DUF4349"/>
    <property type="match status" value="1"/>
</dbReference>
<organism evidence="5 6">
    <name type="scientific">Nocardioides kribbensis</name>
    <dbReference type="NCBI Taxonomy" id="305517"/>
    <lineage>
        <taxon>Bacteria</taxon>
        <taxon>Bacillati</taxon>
        <taxon>Actinomycetota</taxon>
        <taxon>Actinomycetes</taxon>
        <taxon>Propionibacteriales</taxon>
        <taxon>Nocardioidaceae</taxon>
        <taxon>Nocardioides</taxon>
    </lineage>
</organism>
<feature type="compositionally biased region" description="Low complexity" evidence="1">
    <location>
        <begin position="33"/>
        <end position="51"/>
    </location>
</feature>
<proteinExistence type="predicted"/>
<keyword evidence="6" id="KW-1185">Reference proteome</keyword>
<keyword evidence="2" id="KW-0472">Membrane</keyword>
<protein>
    <submittedName>
        <fullName evidence="5">DUF4349 domain-containing protein</fullName>
    </submittedName>
</protein>
<evidence type="ECO:0000256" key="3">
    <source>
        <dbReference type="SAM" id="SignalP"/>
    </source>
</evidence>
<dbReference type="Proteomes" id="UP001482520">
    <property type="component" value="Unassembled WGS sequence"/>
</dbReference>
<sequence>MTRRHRSAPAALPTALLLALLLGLTACSGGGSDEASSTADTAGTADAAADTVGPESALSSAVEGGAGGTAARARPAAVEPAAPAIISTGSLEVRADDVAAARDEVQDVLDQTGGTVAEERSTSDEDGAVESTRLVLRVPSEDFAVAMEALEGIGVTEDSRRASEDVTTQVVDNEVRVRAQRASIARIEALLARAETIGAVIGIEGQLTRRQADLDSLLAQQAYLTDQTSLSTITLRLTRTPDPAATQRPEEDRSGFLAGLAAGWDGLSSVAVGAATALGAVLPFAVVALLLGVPLALLVRSLRAGRTARTP</sequence>
<comment type="caution">
    <text evidence="5">The sequence shown here is derived from an EMBL/GenBank/DDBJ whole genome shotgun (WGS) entry which is preliminary data.</text>
</comment>
<reference evidence="5 6" key="1">
    <citation type="submission" date="2024-02" db="EMBL/GenBank/DDBJ databases">
        <title>Full genome sequence of Nocardioides kribbensis.</title>
        <authorList>
            <person name="Poletto B.L."/>
            <person name="Silva G."/>
            <person name="Galante D."/>
            <person name="Campos K.R."/>
            <person name="Santos M.B.N."/>
            <person name="Sacchi C.T."/>
        </authorList>
    </citation>
    <scope>NUCLEOTIDE SEQUENCE [LARGE SCALE GENOMIC DNA]</scope>
    <source>
        <strain evidence="5 6">O4R</strain>
    </source>
</reference>